<sequence length="108" mass="12050">MWNPYNSGATVGDQGSEHGVILLDDEHTDGARITLERDCRPTIPFAITCGIYGLLVHTRFFGEEIEARTQFDQMKNDLAVLVEQLPDCGAGVPEDTIEALDEFVHRYP</sequence>
<evidence type="ECO:0000256" key="1">
    <source>
        <dbReference type="SAM" id="MobiDB-lite"/>
    </source>
</evidence>
<comment type="caution">
    <text evidence="2">The sequence shown here is derived from an EMBL/GenBank/DDBJ whole genome shotgun (WGS) entry which is preliminary data.</text>
</comment>
<evidence type="ECO:0000313" key="2">
    <source>
        <dbReference type="EMBL" id="NTY62076.1"/>
    </source>
</evidence>
<feature type="region of interest" description="Disordered" evidence="1">
    <location>
        <begin position="1"/>
        <end position="21"/>
    </location>
</feature>
<gene>
    <name evidence="2" type="ORF">FEG63_21245</name>
</gene>
<dbReference type="Proteomes" id="UP000708347">
    <property type="component" value="Unassembled WGS sequence"/>
</dbReference>
<accession>A0ABX2JWD5</accession>
<evidence type="ECO:0000313" key="3">
    <source>
        <dbReference type="Proteomes" id="UP000708347"/>
    </source>
</evidence>
<organism evidence="2 3">
    <name type="scientific">Mycolicibacterium sphagni</name>
    <dbReference type="NCBI Taxonomy" id="1786"/>
    <lineage>
        <taxon>Bacteria</taxon>
        <taxon>Bacillati</taxon>
        <taxon>Actinomycetota</taxon>
        <taxon>Actinomycetes</taxon>
        <taxon>Mycobacteriales</taxon>
        <taxon>Mycobacteriaceae</taxon>
        <taxon>Mycolicibacterium</taxon>
    </lineage>
</organism>
<dbReference type="EMBL" id="VBSB01000014">
    <property type="protein sequence ID" value="NTY62076.1"/>
    <property type="molecule type" value="Genomic_DNA"/>
</dbReference>
<reference evidence="2 3" key="1">
    <citation type="submission" date="2019-05" db="EMBL/GenBank/DDBJ databases">
        <title>Mycolicibacterium sphagni ENV482 genome assembly.</title>
        <authorList>
            <person name="Chen W."/>
            <person name="Faulkner N.W."/>
            <person name="Hyman M.R."/>
        </authorList>
    </citation>
    <scope>NUCLEOTIDE SEQUENCE [LARGE SCALE GENOMIC DNA]</scope>
    <source>
        <strain evidence="2 3">ENV482</strain>
    </source>
</reference>
<name>A0ABX2JWD5_9MYCO</name>
<protein>
    <submittedName>
        <fullName evidence="2">Uncharacterized protein</fullName>
    </submittedName>
</protein>
<keyword evidence="3" id="KW-1185">Reference proteome</keyword>
<dbReference type="RefSeq" id="WP_174399806.1">
    <property type="nucleotide sequence ID" value="NZ_VBSB01000014.1"/>
</dbReference>
<proteinExistence type="predicted"/>